<evidence type="ECO:0000313" key="2">
    <source>
        <dbReference type="EMBL" id="EFC51727.1"/>
    </source>
</evidence>
<evidence type="ECO:0000313" key="3">
    <source>
        <dbReference type="Proteomes" id="UP000004621"/>
    </source>
</evidence>
<name>A0A9W5IQD9_NEISU</name>
<protein>
    <submittedName>
        <fullName evidence="1">Uncharacterized protein</fullName>
    </submittedName>
</protein>
<dbReference type="Proteomes" id="UP000004621">
    <property type="component" value="Unassembled WGS sequence"/>
</dbReference>
<dbReference type="EMBL" id="ACEO02000008">
    <property type="protein sequence ID" value="EFC51715.1"/>
    <property type="molecule type" value="Genomic_DNA"/>
</dbReference>
<sequence length="41" mass="4822">MHGQINLHFLTLQEYAPRLVRGVCFVLNRFNVLIYALFSIN</sequence>
<reference evidence="1 3" key="1">
    <citation type="submission" date="2010-01" db="EMBL/GenBank/DDBJ databases">
        <authorList>
            <person name="Weinstock G."/>
            <person name="Sodergren E."/>
            <person name="Clifton S."/>
            <person name="Fulton L."/>
            <person name="Fulton B."/>
            <person name="Courtney L."/>
            <person name="Fronick C."/>
            <person name="Harrison M."/>
            <person name="Strong C."/>
            <person name="Farmer C."/>
            <person name="Delahaunty K."/>
            <person name="Markovic C."/>
            <person name="Hall O."/>
            <person name="Minx P."/>
            <person name="Tomlinson C."/>
            <person name="Mitreva M."/>
            <person name="Nelson J."/>
            <person name="Hou S."/>
            <person name="Wollam A."/>
            <person name="Pepin K.H."/>
            <person name="Johnson M."/>
            <person name="Bhonagiri V."/>
            <person name="Nash W.E."/>
            <person name="Warren W."/>
            <person name="Chinwalla A."/>
            <person name="Mardis E.R."/>
            <person name="Wilson R.K."/>
        </authorList>
    </citation>
    <scope>NUCLEOTIDE SEQUENCE [LARGE SCALE GENOMIC DNA]</scope>
    <source>
        <strain evidence="1 3">NJ9703</strain>
    </source>
</reference>
<comment type="caution">
    <text evidence="1">The sequence shown here is derived from an EMBL/GenBank/DDBJ whole genome shotgun (WGS) entry which is preliminary data.</text>
</comment>
<dbReference type="EMBL" id="ACEO02000008">
    <property type="protein sequence ID" value="EFC51727.1"/>
    <property type="molecule type" value="Genomic_DNA"/>
</dbReference>
<gene>
    <name evidence="1" type="ORF">NEISUBOT_04706</name>
    <name evidence="2" type="ORF">NEISUBOT_04718</name>
</gene>
<dbReference type="AlphaFoldDB" id="A0A9W5IQD9"/>
<evidence type="ECO:0000313" key="1">
    <source>
        <dbReference type="EMBL" id="EFC51715.1"/>
    </source>
</evidence>
<accession>A0A9W5IQD9</accession>
<proteinExistence type="predicted"/>
<organism evidence="1 3">
    <name type="scientific">Neisseria subflava NJ9703</name>
    <dbReference type="NCBI Taxonomy" id="546268"/>
    <lineage>
        <taxon>Bacteria</taxon>
        <taxon>Pseudomonadati</taxon>
        <taxon>Pseudomonadota</taxon>
        <taxon>Betaproteobacteria</taxon>
        <taxon>Neisseriales</taxon>
        <taxon>Neisseriaceae</taxon>
        <taxon>Neisseria</taxon>
    </lineage>
</organism>